<dbReference type="OrthoDB" id="2355659at2759"/>
<evidence type="ECO:0000256" key="1">
    <source>
        <dbReference type="SAM" id="MobiDB-lite"/>
    </source>
</evidence>
<keyword evidence="4" id="KW-1185">Reference proteome</keyword>
<feature type="transmembrane region" description="Helical" evidence="2">
    <location>
        <begin position="56"/>
        <end position="80"/>
    </location>
</feature>
<feature type="region of interest" description="Disordered" evidence="1">
    <location>
        <begin position="266"/>
        <end position="302"/>
    </location>
</feature>
<name>A0A4S4LIQ0_9AGAM</name>
<sequence>MRMKHRAATLGLSIVGSVVNFSVAIHVLSFWRVLKWESESEWEGTTDGWRVDSIKLIWMLLCAYFTTASVVCGIGAVGVIKRTPSFVRLYRDYSLADIVFCGLLTVVTALVSFRPAARAIVCEEISGQPELLRDLAEAGLNPEDCEQWFEHAAVGFVGIAAILLVVRLQFLFTVSSFYKQLIRQHIYGSIELSESDVDDDGSPQRIFLLPARTKQDMSSGSRMGLDYARDCSDVNAVLVYAPVSLNSLSESEARELGSSEAWVSHAPEHTQARHHRHSHSHSHSYSHSPRSHRHSHNQTSSHGRIGLSILAEEGLLPSYSESADFKV</sequence>
<keyword evidence="2" id="KW-0472">Membrane</keyword>
<protein>
    <submittedName>
        <fullName evidence="3">Uncharacterized protein</fullName>
    </submittedName>
</protein>
<evidence type="ECO:0000313" key="4">
    <source>
        <dbReference type="Proteomes" id="UP000308199"/>
    </source>
</evidence>
<comment type="caution">
    <text evidence="3">The sequence shown here is derived from an EMBL/GenBank/DDBJ whole genome shotgun (WGS) entry which is preliminary data.</text>
</comment>
<feature type="transmembrane region" description="Helical" evidence="2">
    <location>
        <begin position="92"/>
        <end position="113"/>
    </location>
</feature>
<feature type="compositionally biased region" description="Basic residues" evidence="1">
    <location>
        <begin position="272"/>
        <end position="296"/>
    </location>
</feature>
<proteinExistence type="predicted"/>
<reference evidence="3 4" key="1">
    <citation type="submission" date="2019-02" db="EMBL/GenBank/DDBJ databases">
        <title>Genome sequencing of the rare red list fungi Phellinidium pouzarii.</title>
        <authorList>
            <person name="Buettner E."/>
            <person name="Kellner H."/>
        </authorList>
    </citation>
    <scope>NUCLEOTIDE SEQUENCE [LARGE SCALE GENOMIC DNA]</scope>
    <source>
        <strain evidence="3 4">DSM 108285</strain>
    </source>
</reference>
<dbReference type="AlphaFoldDB" id="A0A4S4LIQ0"/>
<evidence type="ECO:0000313" key="3">
    <source>
        <dbReference type="EMBL" id="THH11916.1"/>
    </source>
</evidence>
<keyword evidence="2" id="KW-1133">Transmembrane helix</keyword>
<gene>
    <name evidence="3" type="ORF">EW145_g340</name>
</gene>
<feature type="transmembrane region" description="Helical" evidence="2">
    <location>
        <begin position="152"/>
        <end position="174"/>
    </location>
</feature>
<organism evidence="3 4">
    <name type="scientific">Phellinidium pouzarii</name>
    <dbReference type="NCBI Taxonomy" id="167371"/>
    <lineage>
        <taxon>Eukaryota</taxon>
        <taxon>Fungi</taxon>
        <taxon>Dikarya</taxon>
        <taxon>Basidiomycota</taxon>
        <taxon>Agaricomycotina</taxon>
        <taxon>Agaricomycetes</taxon>
        <taxon>Hymenochaetales</taxon>
        <taxon>Hymenochaetaceae</taxon>
        <taxon>Phellinidium</taxon>
    </lineage>
</organism>
<evidence type="ECO:0000256" key="2">
    <source>
        <dbReference type="SAM" id="Phobius"/>
    </source>
</evidence>
<dbReference type="EMBL" id="SGPK01000006">
    <property type="protein sequence ID" value="THH11916.1"/>
    <property type="molecule type" value="Genomic_DNA"/>
</dbReference>
<keyword evidence="2" id="KW-0812">Transmembrane</keyword>
<dbReference type="Proteomes" id="UP000308199">
    <property type="component" value="Unassembled WGS sequence"/>
</dbReference>
<accession>A0A4S4LIQ0</accession>